<reference evidence="2" key="2">
    <citation type="submission" date="2018-07" db="EMBL/GenBank/DDBJ databases">
        <authorList>
            <consortium name="NCBI Pathogen Detection Project"/>
        </authorList>
    </citation>
    <scope>NUCLEOTIDE SEQUENCE</scope>
    <source>
        <strain evidence="2">09-1991</strain>
    </source>
</reference>
<gene>
    <name evidence="2" type="ORF">G3401_002586</name>
</gene>
<dbReference type="GO" id="GO:0003677">
    <property type="term" value="F:DNA binding"/>
    <property type="evidence" value="ECO:0007669"/>
    <property type="project" value="InterPro"/>
</dbReference>
<feature type="domain" description="Resolvase HTH" evidence="1">
    <location>
        <begin position="28"/>
        <end position="60"/>
    </location>
</feature>
<dbReference type="SUPFAM" id="SSF46689">
    <property type="entry name" value="Homeodomain-like"/>
    <property type="match status" value="1"/>
</dbReference>
<dbReference type="AlphaFoldDB" id="A0A3V8XNC2"/>
<dbReference type="InterPro" id="IPR009057">
    <property type="entry name" value="Homeodomain-like_sf"/>
</dbReference>
<sequence length="67" mass="7621">MSVWPVRSALPIYCIRVYRAFVGNYLHELIVKLLANGTSRRQVALIYDVAITTLYKKFPASVIHNIG</sequence>
<dbReference type="EMBL" id="DAARLW010000008">
    <property type="protein sequence ID" value="HAE2972281.1"/>
    <property type="molecule type" value="Genomic_DNA"/>
</dbReference>
<organism evidence="2">
    <name type="scientific">Salmonella montevideo</name>
    <dbReference type="NCBI Taxonomy" id="115981"/>
    <lineage>
        <taxon>Bacteria</taxon>
        <taxon>Pseudomonadati</taxon>
        <taxon>Pseudomonadota</taxon>
        <taxon>Gammaproteobacteria</taxon>
        <taxon>Enterobacterales</taxon>
        <taxon>Enterobacteriaceae</taxon>
        <taxon>Salmonella</taxon>
    </lineage>
</organism>
<protein>
    <submittedName>
        <fullName evidence="2">Helix-turn-helix domain-containing protein</fullName>
    </submittedName>
</protein>
<accession>A0A3V8XNC2</accession>
<evidence type="ECO:0000313" key="2">
    <source>
        <dbReference type="EMBL" id="HAE2972281.1"/>
    </source>
</evidence>
<reference evidence="2" key="1">
    <citation type="journal article" date="2018" name="Genome Biol.">
        <title>SKESA: strategic k-mer extension for scrupulous assemblies.</title>
        <authorList>
            <person name="Souvorov A."/>
            <person name="Agarwala R."/>
            <person name="Lipman D.J."/>
        </authorList>
    </citation>
    <scope>NUCLEOTIDE SEQUENCE</scope>
    <source>
        <strain evidence="2">09-1991</strain>
    </source>
</reference>
<dbReference type="InterPro" id="IPR006120">
    <property type="entry name" value="Resolvase_HTH_dom"/>
</dbReference>
<comment type="caution">
    <text evidence="2">The sequence shown here is derived from an EMBL/GenBank/DDBJ whole genome shotgun (WGS) entry which is preliminary data.</text>
</comment>
<evidence type="ECO:0000259" key="1">
    <source>
        <dbReference type="Pfam" id="PF02796"/>
    </source>
</evidence>
<dbReference type="Gene3D" id="1.10.10.60">
    <property type="entry name" value="Homeodomain-like"/>
    <property type="match status" value="1"/>
</dbReference>
<dbReference type="Pfam" id="PF02796">
    <property type="entry name" value="HTH_7"/>
    <property type="match status" value="1"/>
</dbReference>
<dbReference type="GO" id="GO:0000150">
    <property type="term" value="F:DNA strand exchange activity"/>
    <property type="evidence" value="ECO:0007669"/>
    <property type="project" value="InterPro"/>
</dbReference>
<name>A0A3V8XNC2_SALMO</name>
<proteinExistence type="predicted"/>